<organism evidence="2 3">
    <name type="scientific">Pseudoalteromonas distincta</name>
    <dbReference type="NCBI Taxonomy" id="77608"/>
    <lineage>
        <taxon>Bacteria</taxon>
        <taxon>Pseudomonadati</taxon>
        <taxon>Pseudomonadota</taxon>
        <taxon>Gammaproteobacteria</taxon>
        <taxon>Alteromonadales</taxon>
        <taxon>Pseudoalteromonadaceae</taxon>
        <taxon>Pseudoalteromonas</taxon>
    </lineage>
</organism>
<dbReference type="InterPro" id="IPR029058">
    <property type="entry name" value="AB_hydrolase_fold"/>
</dbReference>
<keyword evidence="2" id="KW-0378">Hydrolase</keyword>
<dbReference type="PRINTS" id="PR00412">
    <property type="entry name" value="EPOXHYDRLASE"/>
</dbReference>
<sequence length="310" mass="35823">MTYLIIFLLLGFTVLFYLTYSPDISAIVIKKRWSYDNSKFVNIDKISVHYIDEGKKDAPVLIMLHGLSASLHTWHDVTKTLTKDFRVISLDLPGFGITGPWEESKKYDSKNYSKFVEKFINKLEIFSYTLVGNSFGGEISWQLAKNHRNKINALILINATPRLAPFKNWLIGWKLAYLPITKQLSLYFLPYFVTKNSLRRVFKNKDIPFSKFQQYRELTLRVGNRAALISLLKSYSFDPLLFAGDKLNIPTLVVWGEEDEVVPFDYTKEFILNSTNTQLEIVSNAGHLPHEELPIETSKLIKIFLKPLID</sequence>
<dbReference type="EMBL" id="CP040558">
    <property type="protein sequence ID" value="QCU73978.1"/>
    <property type="molecule type" value="Genomic_DNA"/>
</dbReference>
<dbReference type="InterPro" id="IPR000639">
    <property type="entry name" value="Epox_hydrolase-like"/>
</dbReference>
<evidence type="ECO:0000259" key="1">
    <source>
        <dbReference type="Pfam" id="PF00561"/>
    </source>
</evidence>
<evidence type="ECO:0000313" key="2">
    <source>
        <dbReference type="EMBL" id="QCU73978.1"/>
    </source>
</evidence>
<evidence type="ECO:0000313" key="3">
    <source>
        <dbReference type="Proteomes" id="UP000310065"/>
    </source>
</evidence>
<gene>
    <name evidence="2" type="ORF">FFU37_05680</name>
</gene>
<protein>
    <submittedName>
        <fullName evidence="2">Alpha/beta hydrolase</fullName>
    </submittedName>
</protein>
<dbReference type="PANTHER" id="PTHR43798:SF33">
    <property type="entry name" value="HYDROLASE, PUTATIVE (AFU_ORTHOLOGUE AFUA_2G14860)-RELATED"/>
    <property type="match status" value="1"/>
</dbReference>
<dbReference type="SUPFAM" id="SSF53474">
    <property type="entry name" value="alpha/beta-Hydrolases"/>
    <property type="match status" value="1"/>
</dbReference>
<dbReference type="KEGG" id="pdv:FFU37_05680"/>
<dbReference type="PRINTS" id="PR00111">
    <property type="entry name" value="ABHYDROLASE"/>
</dbReference>
<reference evidence="2 3" key="1">
    <citation type="submission" date="2019-05" db="EMBL/GenBank/DDBJ databases">
        <title>Complete genome sequence of Pseudoalteromonas sp. 16-SW-7(T) isolated from the Okhotsk Sea, Russia.</title>
        <authorList>
            <person name="Nguyen T.H."/>
            <person name="Nedashkovskaya O.I."/>
            <person name="Kim S.-G."/>
        </authorList>
    </citation>
    <scope>NUCLEOTIDE SEQUENCE [LARGE SCALE GENOMIC DNA]</scope>
    <source>
        <strain evidence="2 3">16-SW-7</strain>
    </source>
</reference>
<dbReference type="Pfam" id="PF00561">
    <property type="entry name" value="Abhydrolase_1"/>
    <property type="match status" value="1"/>
</dbReference>
<dbReference type="GeneID" id="88775133"/>
<dbReference type="AlphaFoldDB" id="A0A4P9J0M9"/>
<dbReference type="RefSeq" id="WP_138488949.1">
    <property type="nucleotide sequence ID" value="NZ_CP040558.1"/>
</dbReference>
<name>A0A4P9J0M9_9GAMM</name>
<dbReference type="InterPro" id="IPR000073">
    <property type="entry name" value="AB_hydrolase_1"/>
</dbReference>
<dbReference type="PANTHER" id="PTHR43798">
    <property type="entry name" value="MONOACYLGLYCEROL LIPASE"/>
    <property type="match status" value="1"/>
</dbReference>
<dbReference type="GO" id="GO:0016020">
    <property type="term" value="C:membrane"/>
    <property type="evidence" value="ECO:0007669"/>
    <property type="project" value="TreeGrafter"/>
</dbReference>
<proteinExistence type="predicted"/>
<accession>A0A4P9J0M9</accession>
<dbReference type="Gene3D" id="3.40.50.1820">
    <property type="entry name" value="alpha/beta hydrolase"/>
    <property type="match status" value="1"/>
</dbReference>
<dbReference type="GO" id="GO:0016787">
    <property type="term" value="F:hydrolase activity"/>
    <property type="evidence" value="ECO:0007669"/>
    <property type="project" value="UniProtKB-KW"/>
</dbReference>
<feature type="domain" description="AB hydrolase-1" evidence="1">
    <location>
        <begin position="59"/>
        <end position="292"/>
    </location>
</feature>
<dbReference type="InterPro" id="IPR050266">
    <property type="entry name" value="AB_hydrolase_sf"/>
</dbReference>
<dbReference type="Proteomes" id="UP000310065">
    <property type="component" value="Chromosome L1"/>
</dbReference>